<dbReference type="Proteomes" id="UP000192266">
    <property type="component" value="Unassembled WGS sequence"/>
</dbReference>
<evidence type="ECO:0000313" key="2">
    <source>
        <dbReference type="EMBL" id="SMB87298.1"/>
    </source>
</evidence>
<keyword evidence="1" id="KW-1133">Transmembrane helix</keyword>
<organism evidence="2 3">
    <name type="scientific">Hymenobacter roseosalivarius DSM 11622</name>
    <dbReference type="NCBI Taxonomy" id="645990"/>
    <lineage>
        <taxon>Bacteria</taxon>
        <taxon>Pseudomonadati</taxon>
        <taxon>Bacteroidota</taxon>
        <taxon>Cytophagia</taxon>
        <taxon>Cytophagales</taxon>
        <taxon>Hymenobacteraceae</taxon>
        <taxon>Hymenobacter</taxon>
    </lineage>
</organism>
<proteinExistence type="predicted"/>
<dbReference type="EMBL" id="FWWW01000047">
    <property type="protein sequence ID" value="SMB87298.1"/>
    <property type="molecule type" value="Genomic_DNA"/>
</dbReference>
<reference evidence="2 3" key="1">
    <citation type="submission" date="2017-04" db="EMBL/GenBank/DDBJ databases">
        <authorList>
            <person name="Afonso C.L."/>
            <person name="Miller P.J."/>
            <person name="Scott M.A."/>
            <person name="Spackman E."/>
            <person name="Goraichik I."/>
            <person name="Dimitrov K.M."/>
            <person name="Suarez D.L."/>
            <person name="Swayne D.E."/>
        </authorList>
    </citation>
    <scope>NUCLEOTIDE SEQUENCE [LARGE SCALE GENOMIC DNA]</scope>
    <source>
        <strain evidence="2 3">DSM 11622</strain>
    </source>
</reference>
<evidence type="ECO:0000313" key="3">
    <source>
        <dbReference type="Proteomes" id="UP000192266"/>
    </source>
</evidence>
<sequence length="54" mass="5996">MQSASVYGTKDDTGFVLSLHLKLLAVSVIQAVTASYSCYLILPKNWLNMRPFTC</sequence>
<feature type="transmembrane region" description="Helical" evidence="1">
    <location>
        <begin position="20"/>
        <end position="42"/>
    </location>
</feature>
<keyword evidence="1" id="KW-0812">Transmembrane</keyword>
<accession>A0A1W1V1X0</accession>
<keyword evidence="3" id="KW-1185">Reference proteome</keyword>
<gene>
    <name evidence="2" type="ORF">SAMN00120144_1532</name>
</gene>
<dbReference type="STRING" id="645990.SAMN00120144_1532"/>
<protein>
    <submittedName>
        <fullName evidence="2">Uncharacterized protein</fullName>
    </submittedName>
</protein>
<dbReference type="AlphaFoldDB" id="A0A1W1V1X0"/>
<name>A0A1W1V1X0_9BACT</name>
<keyword evidence="1" id="KW-0472">Membrane</keyword>
<evidence type="ECO:0000256" key="1">
    <source>
        <dbReference type="SAM" id="Phobius"/>
    </source>
</evidence>